<dbReference type="PANTHER" id="PTHR47678">
    <property type="entry name" value="TETRATRICOPEPTIDE REPEAT PROTEIN 31"/>
    <property type="match status" value="1"/>
</dbReference>
<sequence>MAGSSVSVNDLGRQAYQKILFKDYPSAIEILNKAIRLYPREKELYNNRSLCYYHLQNYNLALQDSQYLYDNYPTYVKSLFRHAQNKFAIKSYREAENLFREVLNRTPDCTEANIYMLELKKIKLIMSSKHDVQQKNYNEQELAKLGREFGVEFYYSDTDEFKEDDVKIKEVTTKKKVKAKKN</sequence>
<dbReference type="PANTHER" id="PTHR47678:SF4">
    <property type="entry name" value="SHOCK PROTEIN 70 (HSP70)-INTERACTING PROTEIN, PUTATIVE-RELATED"/>
    <property type="match status" value="1"/>
</dbReference>
<reference evidence="1" key="1">
    <citation type="submission" date="2021-05" db="EMBL/GenBank/DDBJ databases">
        <authorList>
            <person name="Alioto T."/>
            <person name="Alioto T."/>
            <person name="Gomez Garrido J."/>
        </authorList>
    </citation>
    <scope>NUCLEOTIDE SEQUENCE</scope>
</reference>
<dbReference type="SUPFAM" id="SSF48452">
    <property type="entry name" value="TPR-like"/>
    <property type="match status" value="1"/>
</dbReference>
<dbReference type="EMBL" id="HBUF01033419">
    <property type="protein sequence ID" value="CAG6615642.1"/>
    <property type="molecule type" value="Transcribed_RNA"/>
</dbReference>
<protein>
    <submittedName>
        <fullName evidence="1">Stress-induced-phosphoprotein 1</fullName>
    </submittedName>
</protein>
<accession>A0A8D8S0F8</accession>
<name>A0A8D8S0F8_9HEMI</name>
<dbReference type="EMBL" id="HBUF01033420">
    <property type="protein sequence ID" value="CAG6615643.1"/>
    <property type="molecule type" value="Transcribed_RNA"/>
</dbReference>
<dbReference type="EMBL" id="HBUF01194754">
    <property type="protein sequence ID" value="CAG6659642.1"/>
    <property type="molecule type" value="Transcribed_RNA"/>
</dbReference>
<dbReference type="AlphaFoldDB" id="A0A8D8S0F8"/>
<dbReference type="EMBL" id="HBUF01194753">
    <property type="protein sequence ID" value="CAG6659641.1"/>
    <property type="molecule type" value="Transcribed_RNA"/>
</dbReference>
<dbReference type="EMBL" id="HBUF01194752">
    <property type="protein sequence ID" value="CAG6659640.1"/>
    <property type="molecule type" value="Transcribed_RNA"/>
</dbReference>
<dbReference type="EMBL" id="HBUF01369813">
    <property type="protein sequence ID" value="CAG6725575.1"/>
    <property type="molecule type" value="Transcribed_RNA"/>
</dbReference>
<evidence type="ECO:0000313" key="1">
    <source>
        <dbReference type="EMBL" id="CAG6659640.1"/>
    </source>
</evidence>
<dbReference type="Gene3D" id="1.25.40.10">
    <property type="entry name" value="Tetratricopeptide repeat domain"/>
    <property type="match status" value="1"/>
</dbReference>
<dbReference type="InterPro" id="IPR011990">
    <property type="entry name" value="TPR-like_helical_dom_sf"/>
</dbReference>
<organism evidence="1">
    <name type="scientific">Cacopsylla melanoneura</name>
    <dbReference type="NCBI Taxonomy" id="428564"/>
    <lineage>
        <taxon>Eukaryota</taxon>
        <taxon>Metazoa</taxon>
        <taxon>Ecdysozoa</taxon>
        <taxon>Arthropoda</taxon>
        <taxon>Hexapoda</taxon>
        <taxon>Insecta</taxon>
        <taxon>Pterygota</taxon>
        <taxon>Neoptera</taxon>
        <taxon>Paraneoptera</taxon>
        <taxon>Hemiptera</taxon>
        <taxon>Sternorrhyncha</taxon>
        <taxon>Psylloidea</taxon>
        <taxon>Psyllidae</taxon>
        <taxon>Psyllinae</taxon>
        <taxon>Cacopsylla</taxon>
    </lineage>
</organism>
<proteinExistence type="predicted"/>